<feature type="domain" description="Isochorismatase-like" evidence="3">
    <location>
        <begin position="4"/>
        <end position="176"/>
    </location>
</feature>
<dbReference type="PANTHER" id="PTHR43540:SF6">
    <property type="entry name" value="ISOCHORISMATASE-LIKE DOMAIN-CONTAINING PROTEIN"/>
    <property type="match status" value="1"/>
</dbReference>
<organism evidence="4 5">
    <name type="scientific">Peribacillus loiseleuriae</name>
    <dbReference type="NCBI Taxonomy" id="1679170"/>
    <lineage>
        <taxon>Bacteria</taxon>
        <taxon>Bacillati</taxon>
        <taxon>Bacillota</taxon>
        <taxon>Bacilli</taxon>
        <taxon>Bacillales</taxon>
        <taxon>Bacillaceae</taxon>
        <taxon>Peribacillus</taxon>
    </lineage>
</organism>
<dbReference type="AlphaFoldDB" id="A0A0K9GXT2"/>
<dbReference type="PANTHER" id="PTHR43540">
    <property type="entry name" value="PEROXYUREIDOACRYLATE/UREIDOACRYLATE AMIDOHYDROLASE-RELATED"/>
    <property type="match status" value="1"/>
</dbReference>
<gene>
    <name evidence="4" type="ORF">AC625_19750</name>
</gene>
<dbReference type="InterPro" id="IPR000868">
    <property type="entry name" value="Isochorismatase-like_dom"/>
</dbReference>
<keyword evidence="5" id="KW-1185">Reference proteome</keyword>
<dbReference type="InterPro" id="IPR050272">
    <property type="entry name" value="Isochorismatase-like_hydrls"/>
</dbReference>
<evidence type="ECO:0000256" key="1">
    <source>
        <dbReference type="ARBA" id="ARBA00006336"/>
    </source>
</evidence>
<evidence type="ECO:0000313" key="4">
    <source>
        <dbReference type="EMBL" id="KMY51499.1"/>
    </source>
</evidence>
<dbReference type="Pfam" id="PF00857">
    <property type="entry name" value="Isochorismatase"/>
    <property type="match status" value="1"/>
</dbReference>
<dbReference type="EMBL" id="LFZW01000001">
    <property type="protein sequence ID" value="KMY51499.1"/>
    <property type="molecule type" value="Genomic_DNA"/>
</dbReference>
<sequence>MSNTALIVVDMVYDFAHPNGAVYYPQNEQILPRIRKVIDECRKHDCLIVFMQHSHREGKFDKELTMVRQNCIEGTGGDELMPELGVQDSDFVIKKRRYSSFYGTDLDLVLREHNIKNVIICGTKTNCCIRATVNDAYHLNYDVIVPRECVATNDETVNDVHLTDIQKYLGRVFSMDELFKWLEGEEK</sequence>
<keyword evidence="2" id="KW-0378">Hydrolase</keyword>
<name>A0A0K9GXT2_9BACI</name>
<dbReference type="InterPro" id="IPR036380">
    <property type="entry name" value="Isochorismatase-like_sf"/>
</dbReference>
<dbReference type="RefSeq" id="WP_049682850.1">
    <property type="nucleotide sequence ID" value="NZ_LFZW01000001.1"/>
</dbReference>
<comment type="caution">
    <text evidence="4">The sequence shown here is derived from an EMBL/GenBank/DDBJ whole genome shotgun (WGS) entry which is preliminary data.</text>
</comment>
<comment type="similarity">
    <text evidence="1">Belongs to the isochorismatase family.</text>
</comment>
<dbReference type="OrthoDB" id="9785724at2"/>
<protein>
    <submittedName>
        <fullName evidence="4">Isochorismatase</fullName>
    </submittedName>
</protein>
<proteinExistence type="inferred from homology"/>
<dbReference type="Proteomes" id="UP000037146">
    <property type="component" value="Unassembled WGS sequence"/>
</dbReference>
<accession>A0A0K9GXT2</accession>
<evidence type="ECO:0000256" key="2">
    <source>
        <dbReference type="ARBA" id="ARBA00022801"/>
    </source>
</evidence>
<dbReference type="CDD" id="cd00431">
    <property type="entry name" value="cysteine_hydrolases"/>
    <property type="match status" value="1"/>
</dbReference>
<reference evidence="5" key="1">
    <citation type="submission" date="2015-07" db="EMBL/GenBank/DDBJ databases">
        <title>Genome sequencing project for genomic taxonomy and phylogenomics of Bacillus-like bacteria.</title>
        <authorList>
            <person name="Liu B."/>
            <person name="Wang J."/>
            <person name="Zhu Y."/>
            <person name="Liu G."/>
            <person name="Chen Q."/>
            <person name="Chen Z."/>
            <person name="Lan J."/>
            <person name="Che J."/>
            <person name="Ge C."/>
            <person name="Shi H."/>
            <person name="Pan Z."/>
            <person name="Liu X."/>
        </authorList>
    </citation>
    <scope>NUCLEOTIDE SEQUENCE [LARGE SCALE GENOMIC DNA]</scope>
    <source>
        <strain evidence="5">FJAT-27997</strain>
    </source>
</reference>
<dbReference type="STRING" id="1679170.AC625_19750"/>
<dbReference type="PATRIC" id="fig|1679170.3.peg.4486"/>
<evidence type="ECO:0000259" key="3">
    <source>
        <dbReference type="Pfam" id="PF00857"/>
    </source>
</evidence>
<dbReference type="GO" id="GO:0016787">
    <property type="term" value="F:hydrolase activity"/>
    <property type="evidence" value="ECO:0007669"/>
    <property type="project" value="UniProtKB-KW"/>
</dbReference>
<dbReference type="Gene3D" id="3.40.50.850">
    <property type="entry name" value="Isochorismatase-like"/>
    <property type="match status" value="1"/>
</dbReference>
<dbReference type="SUPFAM" id="SSF52499">
    <property type="entry name" value="Isochorismatase-like hydrolases"/>
    <property type="match status" value="1"/>
</dbReference>
<evidence type="ECO:0000313" key="5">
    <source>
        <dbReference type="Proteomes" id="UP000037146"/>
    </source>
</evidence>